<dbReference type="EMBL" id="CP022572">
    <property type="protein sequence ID" value="AZU61681.1"/>
    <property type="molecule type" value="Genomic_DNA"/>
</dbReference>
<evidence type="ECO:0000313" key="1">
    <source>
        <dbReference type="EMBL" id="AZU61681.1"/>
    </source>
</evidence>
<evidence type="ECO:0000313" key="2">
    <source>
        <dbReference type="Proteomes" id="UP000282892"/>
    </source>
</evidence>
<gene>
    <name evidence="1" type="ORF">CHR53_10550</name>
</gene>
<name>A0A3Q9QYE7_9BACI</name>
<protein>
    <submittedName>
        <fullName evidence="1">Uncharacterized protein</fullName>
    </submittedName>
</protein>
<dbReference type="RefSeq" id="WP_127486455.1">
    <property type="nucleotide sequence ID" value="NZ_CP022572.1"/>
</dbReference>
<accession>A0A3Q9QYE7</accession>
<keyword evidence="2" id="KW-1185">Reference proteome</keyword>
<dbReference type="AlphaFoldDB" id="A0A3Q9QYE7"/>
<dbReference type="KEGG" id="nmk:CHR53_10550"/>
<sequence length="176" mass="21249">MNDNFKEKRLLYNNSEDLYFLAYNLILILSVLDCKNDKSSFKDYRKLIFLIPIISNEKNTQLLLNYYKSYIKPNAHIIKELNRIYYDAIETITLIRYLLLILEKRNIIKIVVEDNKVNIYLLENETIKMFIRDTKFEKEKRRIIDIKGKVKSLKRLNYMTFVDNFFKANGVAIWEQ</sequence>
<dbReference type="Proteomes" id="UP000282892">
    <property type="component" value="Chromosome"/>
</dbReference>
<reference evidence="1 2" key="1">
    <citation type="submission" date="2017-07" db="EMBL/GenBank/DDBJ databases">
        <title>The complete genome sequence of Bacillus mesonae strain H20-5, an efficient strain improving plant abiotic stress resistance.</title>
        <authorList>
            <person name="Kim S.Y."/>
            <person name="Song H."/>
            <person name="Sang M.K."/>
            <person name="Weon H.-Y."/>
            <person name="Song J."/>
        </authorList>
    </citation>
    <scope>NUCLEOTIDE SEQUENCE [LARGE SCALE GENOMIC DNA]</scope>
    <source>
        <strain evidence="1 2">H20-5</strain>
    </source>
</reference>
<organism evidence="1 2">
    <name type="scientific">Neobacillus mesonae</name>
    <dbReference type="NCBI Taxonomy" id="1193713"/>
    <lineage>
        <taxon>Bacteria</taxon>
        <taxon>Bacillati</taxon>
        <taxon>Bacillota</taxon>
        <taxon>Bacilli</taxon>
        <taxon>Bacillales</taxon>
        <taxon>Bacillaceae</taxon>
        <taxon>Neobacillus</taxon>
    </lineage>
</organism>
<dbReference type="OrthoDB" id="1907310at2"/>
<proteinExistence type="predicted"/>